<evidence type="ECO:0000256" key="8">
    <source>
        <dbReference type="ARBA" id="ARBA00039866"/>
    </source>
</evidence>
<dbReference type="Gene3D" id="3.40.630.30">
    <property type="match status" value="1"/>
</dbReference>
<evidence type="ECO:0000313" key="12">
    <source>
        <dbReference type="Proteomes" id="UP000477651"/>
    </source>
</evidence>
<evidence type="ECO:0000256" key="7">
    <source>
        <dbReference type="ARBA" id="ARBA00039058"/>
    </source>
</evidence>
<evidence type="ECO:0000256" key="4">
    <source>
        <dbReference type="ARBA" id="ARBA00023098"/>
    </source>
</evidence>
<evidence type="ECO:0000256" key="2">
    <source>
        <dbReference type="ARBA" id="ARBA00022516"/>
    </source>
</evidence>
<evidence type="ECO:0000256" key="9">
    <source>
        <dbReference type="ARBA" id="ARBA00045724"/>
    </source>
</evidence>
<comment type="caution">
    <text evidence="11">The sequence shown here is derived from an EMBL/GenBank/DDBJ whole genome shotgun (WGS) entry which is preliminary data.</text>
</comment>
<accession>A0A6L9Y7Q0</accession>
<evidence type="ECO:0000256" key="3">
    <source>
        <dbReference type="ARBA" id="ARBA00022679"/>
    </source>
</evidence>
<evidence type="ECO:0000256" key="10">
    <source>
        <dbReference type="ARBA" id="ARBA00047785"/>
    </source>
</evidence>
<dbReference type="PANTHER" id="PTHR37323">
    <property type="entry name" value="GCN5-RELATED N-ACETYLTRANSFERASE"/>
    <property type="match status" value="1"/>
</dbReference>
<dbReference type="Pfam" id="PF13444">
    <property type="entry name" value="Acetyltransf_5"/>
    <property type="match status" value="1"/>
</dbReference>
<name>A0A6L9Y7Q0_9BURK</name>
<sequence>MQELFRTQSSANNEEPGLVLGLATTPEELEALQRLRFDVYTKEMGVIFPDSENGIDKDYFDEFCEHLMVCDLQTNQVIGTYRMMNPIEAKRAGGYYSESEFDLSELDNIRDVLTECGRSCIHPDYRNGATIMLLWAGLIRYLQQTQGRYILGCASVSLMDGGRQAAKVWQDAKKQLALHPELFRVKPLTPYPLDKLPILEDGEEIKIPPLIKGYLKTGARICGEPAWDKHFNSADFPVIIDVQNMDKRYQKHFGL</sequence>
<evidence type="ECO:0000256" key="5">
    <source>
        <dbReference type="ARBA" id="ARBA00023315"/>
    </source>
</evidence>
<comment type="catalytic activity">
    <reaction evidence="10">
        <text>a (3R)-hydroxyacyl-[ACP] + L-ornithine = a lyso-ornithine lipid + holo-[ACP] + H(+)</text>
        <dbReference type="Rhea" id="RHEA:20633"/>
        <dbReference type="Rhea" id="RHEA-COMP:9685"/>
        <dbReference type="Rhea" id="RHEA-COMP:9945"/>
        <dbReference type="ChEBI" id="CHEBI:15378"/>
        <dbReference type="ChEBI" id="CHEBI:46911"/>
        <dbReference type="ChEBI" id="CHEBI:64479"/>
        <dbReference type="ChEBI" id="CHEBI:78827"/>
        <dbReference type="ChEBI" id="CHEBI:138482"/>
        <dbReference type="EC" id="2.3.2.30"/>
    </reaction>
    <physiologicalReaction direction="left-to-right" evidence="10">
        <dbReference type="Rhea" id="RHEA:20634"/>
    </physiologicalReaction>
</comment>
<reference evidence="11 12" key="1">
    <citation type="submission" date="2020-02" db="EMBL/GenBank/DDBJ databases">
        <title>Pelistega sp. NLN82 were isolated from wild rodents of the Hainan Island.</title>
        <authorList>
            <person name="Niu N."/>
            <person name="Zhou J."/>
        </authorList>
    </citation>
    <scope>NUCLEOTIDE SEQUENCE [LARGE SCALE GENOMIC DNA]</scope>
    <source>
        <strain evidence="11 12">NLN82</strain>
    </source>
</reference>
<dbReference type="RefSeq" id="WP_163764396.1">
    <property type="nucleotide sequence ID" value="NZ_JAAGYR010000009.1"/>
</dbReference>
<comment type="similarity">
    <text evidence="6">Belongs to the acetyltransferase family. OlsB subfamily.</text>
</comment>
<organism evidence="11 12">
    <name type="scientific">Pelistega ratti</name>
    <dbReference type="NCBI Taxonomy" id="2652177"/>
    <lineage>
        <taxon>Bacteria</taxon>
        <taxon>Pseudomonadati</taxon>
        <taxon>Pseudomonadota</taxon>
        <taxon>Betaproteobacteria</taxon>
        <taxon>Burkholderiales</taxon>
        <taxon>Alcaligenaceae</taxon>
        <taxon>Pelistega</taxon>
    </lineage>
</organism>
<evidence type="ECO:0000256" key="1">
    <source>
        <dbReference type="ARBA" id="ARBA00005189"/>
    </source>
</evidence>
<comment type="pathway">
    <text evidence="1">Lipid metabolism.</text>
</comment>
<keyword evidence="2" id="KW-0444">Lipid biosynthesis</keyword>
<protein>
    <recommendedName>
        <fullName evidence="8">L-ornithine N(alpha)-acyltransferase</fullName>
        <ecNumber evidence="7">2.3.2.30</ecNumber>
    </recommendedName>
</protein>
<dbReference type="EC" id="2.3.2.30" evidence="7"/>
<dbReference type="EMBL" id="JAAGYR010000009">
    <property type="protein sequence ID" value="NEN75808.1"/>
    <property type="molecule type" value="Genomic_DNA"/>
</dbReference>
<evidence type="ECO:0000256" key="6">
    <source>
        <dbReference type="ARBA" id="ARBA00038095"/>
    </source>
</evidence>
<keyword evidence="3 11" id="KW-0808">Transferase</keyword>
<dbReference type="Proteomes" id="UP000477651">
    <property type="component" value="Unassembled WGS sequence"/>
</dbReference>
<dbReference type="SUPFAM" id="SSF55729">
    <property type="entry name" value="Acyl-CoA N-acyltransferases (Nat)"/>
    <property type="match status" value="1"/>
</dbReference>
<dbReference type="InterPro" id="IPR016181">
    <property type="entry name" value="Acyl_CoA_acyltransferase"/>
</dbReference>
<keyword evidence="4" id="KW-0443">Lipid metabolism</keyword>
<comment type="function">
    <text evidence="9">Catalyzes the first step in the biosynthesis of ornithine lipids, which are phosphorus-free membrane lipids. Catalyzes the 3-hydroxyacyl-acyl carrier protein-dependent acylation of ornithine to form lyso-ornithine lipid (LOL).</text>
</comment>
<dbReference type="InterPro" id="IPR052351">
    <property type="entry name" value="Ornithine_N-alpha-AT"/>
</dbReference>
<dbReference type="AlphaFoldDB" id="A0A6L9Y7Q0"/>
<dbReference type="PANTHER" id="PTHR37323:SF1">
    <property type="entry name" value="L-ORNITHINE N(ALPHA)-ACYLTRANSFERASE"/>
    <property type="match status" value="1"/>
</dbReference>
<gene>
    <name evidence="11" type="ORF">F9B74_05645</name>
</gene>
<keyword evidence="5" id="KW-0012">Acyltransferase</keyword>
<proteinExistence type="inferred from homology"/>
<dbReference type="GO" id="GO:0006629">
    <property type="term" value="P:lipid metabolic process"/>
    <property type="evidence" value="ECO:0007669"/>
    <property type="project" value="UniProtKB-KW"/>
</dbReference>
<dbReference type="GO" id="GO:0043810">
    <property type="term" value="F:ornithine-acyl [acyl carrier protein] N-acyltransferase activity"/>
    <property type="evidence" value="ECO:0007669"/>
    <property type="project" value="UniProtKB-EC"/>
</dbReference>
<evidence type="ECO:0000313" key="11">
    <source>
        <dbReference type="EMBL" id="NEN75808.1"/>
    </source>
</evidence>
<keyword evidence="12" id="KW-1185">Reference proteome</keyword>